<comment type="subcellular location">
    <subcellularLocation>
        <location evidence="1 14">Cell membrane</location>
        <topology evidence="1 14">Multi-pass membrane protein</topology>
    </subcellularLocation>
</comment>
<dbReference type="Proteomes" id="UP000189810">
    <property type="component" value="Chromosome I"/>
</dbReference>
<dbReference type="HAMAP" id="MF_00454">
    <property type="entry name" value="FluC"/>
    <property type="match status" value="1"/>
</dbReference>
<evidence type="ECO:0000256" key="6">
    <source>
        <dbReference type="ARBA" id="ARBA00022723"/>
    </source>
</evidence>
<keyword evidence="8 14" id="KW-0915">Sodium</keyword>
<keyword evidence="6 14" id="KW-0479">Metal-binding</keyword>
<accession>A0A1M6SQY4</accession>
<keyword evidence="9 14" id="KW-0406">Ion transport</keyword>
<dbReference type="PANTHER" id="PTHR28259">
    <property type="entry name" value="FLUORIDE EXPORT PROTEIN 1-RELATED"/>
    <property type="match status" value="1"/>
</dbReference>
<dbReference type="GO" id="GO:0005886">
    <property type="term" value="C:plasma membrane"/>
    <property type="evidence" value="ECO:0007669"/>
    <property type="project" value="UniProtKB-SubCell"/>
</dbReference>
<keyword evidence="4" id="KW-0997">Cell inner membrane</keyword>
<keyword evidence="5 14" id="KW-0812">Transmembrane</keyword>
<gene>
    <name evidence="14" type="primary">fluC</name>
    <name evidence="14" type="synonym">crcB</name>
    <name evidence="15" type="ORF">SAMN05444391_1131</name>
</gene>
<feature type="binding site" evidence="14">
    <location>
        <position position="76"/>
    </location>
    <ligand>
        <name>Na(+)</name>
        <dbReference type="ChEBI" id="CHEBI:29101"/>
        <note>structural</note>
    </ligand>
</feature>
<sequence>MLKPVLWVAIGGALGSILRYLMSRAIQENFGIDFPIGTLFVNLLGSFVIGFLYSYMVEGMLVAPHIRVFAITGILGGFTTFSSFSYESLQLLMEGNYLRFLIYFCTTNFGGIFLTFLGYNLGRML</sequence>
<dbReference type="GO" id="GO:0140114">
    <property type="term" value="P:cellular detoxification of fluoride"/>
    <property type="evidence" value="ECO:0007669"/>
    <property type="project" value="UniProtKB-UniRule"/>
</dbReference>
<feature type="transmembrane region" description="Helical" evidence="14">
    <location>
        <begin position="6"/>
        <end position="22"/>
    </location>
</feature>
<evidence type="ECO:0000256" key="4">
    <source>
        <dbReference type="ARBA" id="ARBA00022519"/>
    </source>
</evidence>
<comment type="activity regulation">
    <text evidence="14">Na(+) is not transported, but it plays an essential structural role and its presence is essential for fluoride channel function.</text>
</comment>
<dbReference type="EMBL" id="LT670846">
    <property type="protein sequence ID" value="SHK47141.1"/>
    <property type="molecule type" value="Genomic_DNA"/>
</dbReference>
<dbReference type="GO" id="GO:0062054">
    <property type="term" value="F:fluoride channel activity"/>
    <property type="evidence" value="ECO:0007669"/>
    <property type="project" value="UniProtKB-UniRule"/>
</dbReference>
<keyword evidence="16" id="KW-1185">Reference proteome</keyword>
<dbReference type="STRING" id="381751.SAMN05444391_1131"/>
<evidence type="ECO:0000313" key="16">
    <source>
        <dbReference type="Proteomes" id="UP000189810"/>
    </source>
</evidence>
<evidence type="ECO:0000313" key="15">
    <source>
        <dbReference type="EMBL" id="SHK47141.1"/>
    </source>
</evidence>
<proteinExistence type="inferred from homology"/>
<evidence type="ECO:0000256" key="3">
    <source>
        <dbReference type="ARBA" id="ARBA00022475"/>
    </source>
</evidence>
<feature type="transmembrane region" description="Helical" evidence="14">
    <location>
        <begin position="98"/>
        <end position="119"/>
    </location>
</feature>
<dbReference type="Pfam" id="PF02537">
    <property type="entry name" value="CRCB"/>
    <property type="match status" value="1"/>
</dbReference>
<reference evidence="15 16" key="1">
    <citation type="submission" date="2016-11" db="EMBL/GenBank/DDBJ databases">
        <authorList>
            <person name="Jaros S."/>
            <person name="Januszkiewicz K."/>
            <person name="Wedrychowicz H."/>
        </authorList>
    </citation>
    <scope>NUCLEOTIDE SEQUENCE [LARGE SCALE GENOMIC DNA]</scope>
    <source>
        <strain evidence="15 16">DSM 19557</strain>
    </source>
</reference>
<keyword evidence="10 14" id="KW-0472">Membrane</keyword>
<evidence type="ECO:0000256" key="7">
    <source>
        <dbReference type="ARBA" id="ARBA00022989"/>
    </source>
</evidence>
<comment type="similarity">
    <text evidence="12 14">Belongs to the fluoride channel Fluc/FEX (TC 1.A.43) family.</text>
</comment>
<dbReference type="OrthoDB" id="9815830at2"/>
<evidence type="ECO:0000256" key="13">
    <source>
        <dbReference type="ARBA" id="ARBA00035585"/>
    </source>
</evidence>
<evidence type="ECO:0000256" key="11">
    <source>
        <dbReference type="ARBA" id="ARBA00023303"/>
    </source>
</evidence>
<keyword evidence="2 14" id="KW-0813">Transport</keyword>
<feature type="binding site" evidence="14">
    <location>
        <position position="79"/>
    </location>
    <ligand>
        <name>Na(+)</name>
        <dbReference type="ChEBI" id="CHEBI:29101"/>
        <note>structural</note>
    </ligand>
</feature>
<evidence type="ECO:0000256" key="9">
    <source>
        <dbReference type="ARBA" id="ARBA00023065"/>
    </source>
</evidence>
<keyword evidence="7 14" id="KW-1133">Transmembrane helix</keyword>
<dbReference type="NCBIfam" id="TIGR00494">
    <property type="entry name" value="crcB"/>
    <property type="match status" value="1"/>
</dbReference>
<feature type="transmembrane region" description="Helical" evidence="14">
    <location>
        <begin position="68"/>
        <end position="86"/>
    </location>
</feature>
<dbReference type="InterPro" id="IPR003691">
    <property type="entry name" value="FluC"/>
</dbReference>
<evidence type="ECO:0000256" key="8">
    <source>
        <dbReference type="ARBA" id="ARBA00023053"/>
    </source>
</evidence>
<name>A0A1M6SQY4_9AQUI</name>
<comment type="catalytic activity">
    <reaction evidence="13">
        <text>fluoride(in) = fluoride(out)</text>
        <dbReference type="Rhea" id="RHEA:76159"/>
        <dbReference type="ChEBI" id="CHEBI:17051"/>
    </reaction>
    <physiologicalReaction direction="left-to-right" evidence="13">
        <dbReference type="Rhea" id="RHEA:76160"/>
    </physiologicalReaction>
</comment>
<evidence type="ECO:0000256" key="1">
    <source>
        <dbReference type="ARBA" id="ARBA00004651"/>
    </source>
</evidence>
<evidence type="ECO:0000256" key="10">
    <source>
        <dbReference type="ARBA" id="ARBA00023136"/>
    </source>
</evidence>
<evidence type="ECO:0000256" key="5">
    <source>
        <dbReference type="ARBA" id="ARBA00022692"/>
    </source>
</evidence>
<protein>
    <recommendedName>
        <fullName evidence="14">Fluoride-specific ion channel FluC</fullName>
    </recommendedName>
</protein>
<evidence type="ECO:0000256" key="14">
    <source>
        <dbReference type="HAMAP-Rule" id="MF_00454"/>
    </source>
</evidence>
<comment type="function">
    <text evidence="14">Fluoride-specific ion channel. Important for reducing fluoride concentration in the cell, thus reducing its toxicity.</text>
</comment>
<dbReference type="AlphaFoldDB" id="A0A1M6SQY4"/>
<evidence type="ECO:0000256" key="12">
    <source>
        <dbReference type="ARBA" id="ARBA00035120"/>
    </source>
</evidence>
<keyword evidence="3 14" id="KW-1003">Cell membrane</keyword>
<dbReference type="GO" id="GO:0046872">
    <property type="term" value="F:metal ion binding"/>
    <property type="evidence" value="ECO:0007669"/>
    <property type="project" value="UniProtKB-KW"/>
</dbReference>
<organism evidence="15 16">
    <name type="scientific">Thermocrinis minervae</name>
    <dbReference type="NCBI Taxonomy" id="381751"/>
    <lineage>
        <taxon>Bacteria</taxon>
        <taxon>Pseudomonadati</taxon>
        <taxon>Aquificota</taxon>
        <taxon>Aquificia</taxon>
        <taxon>Aquificales</taxon>
        <taxon>Aquificaceae</taxon>
        <taxon>Thermocrinis</taxon>
    </lineage>
</organism>
<dbReference type="PANTHER" id="PTHR28259:SF18">
    <property type="entry name" value="FLUORIDE-SPECIFIC ION CHANNEL FLUC"/>
    <property type="match status" value="1"/>
</dbReference>
<feature type="transmembrane region" description="Helical" evidence="14">
    <location>
        <begin position="34"/>
        <end position="56"/>
    </location>
</feature>
<evidence type="ECO:0000256" key="2">
    <source>
        <dbReference type="ARBA" id="ARBA00022448"/>
    </source>
</evidence>
<dbReference type="RefSeq" id="WP_079654239.1">
    <property type="nucleotide sequence ID" value="NZ_LT670846.1"/>
</dbReference>
<keyword evidence="11 14" id="KW-0407">Ion channel</keyword>